<sequence>MDWLKKTAGRIKHPQPHQDRPTLSIPSTVEVGRFEVSQTAVGCCALGGRHDGTFGDDDEGWRMRRLWKSYDKHRKRKDIHGDPESPEKCAELGGLDAAASEATPENDLLTSYLRAFGARFGPLTEIDEIRNMRKMFSESHMKHGLDPKQSTGFPFSRHSATASGPPSQVTSPLAPPALGHPHVAVLGMIEVLEHLAAEHHAKLVARPANYENLLSRTLHIFQHMELLSRFDGNRDAMVQHGAINSIALILTLSVHVNNANQDRHDRIHEATESTTTIHYLSLALMIIQRCSDPEAAWERFIRNGGRERANEDTSHPPRRGRASAAFSEPTTRHILDALFVLLTEGSHKLNINRLILIVHAINALGCLLVTQGSTVLAILTEASHKLEVLCNIVGDLAYDNRTFSVQSSSDTYDENVNALRYRFIGRILAWYLVELLSANDPRCREHMKALNWPQKVASFLVWTAAVTPRCPQLNDSVDGNTERYYSFFPETRHRTADTGVEGIGGMPCPLWPVPALERSPDDWDTMWPSGSASMNLDFIMSQPLGTEEVELVFLLEEMFCLHDCHNSWSTEYVPRASAARSSGFGDRSASSIYQQVDEESISAALNGALKMMYDVFADDGIAHQEDNCSRRIALGYAEDHFPRLQLGFIKLLAGLIIYDKDAAVTKARISWLLKWMDDLNVWELLLGPRFYMWGTAYAGERAIRARQAMRTSILTLIVYCGTLAEDSNDRPCRALLSLLSKHQVEYPEIIRDTCGALCLIIRARPVTQETFRRLNAFETLLPVLTFCTSESVTDVSYRFPIFALFKSVLANNKEMSIYAFLNRPILNCFFTLLGSSHIPTSCFAQRRIFDIVTVLATDYPTYGRWGIIVQPSLTPTTPMTPATPDQETTPEVMRRYLECFPGLIDQQDKLDLQLRLLRGIRDFVGETAEDISMALKHALIKAKVFQFLMSVLSVKVHLESSHDNGGTSLNREYHELVEMVIFTVATLIRDDEMAKKSFRELHGYDEIRTRICLKGGWQCWPGLLNSLFFLLADGRDAPYRVRNLDVVDALFQFYEHCNQQLRGQMICDLDRIAAAHEPSKAALHCAGIVNKILRTVLPLATDEEHLQQVMQLLKTVATYSLTVAEVKLLLKCLRRRDLSSDRLVSSITSYPWSSLAWSEQRHSSVLDLRDTETELPFWYDALVRTVVEIARRQAGDLDLFCFDGTGGMIAKGLDKWPVSAGGWSFMTWIWIDAEEGGGDPTKEESTVFALRTSTGDNGLDISLLRDVLTVRVTKAHRPHVASVTNYPVAPNQWHSVVISHGSPKLPWATSSEALVYIDGVIRWRGKLEYPDVATYSIARVGASAPVTGLTQSNTSLTFYANSFTGQMTSIYLLDDILSHHQATSVHQLGPSQASRLGKGSNARSSGAELETVDADRVVMQFHPMATRILNVKDKHFYSSKKRRKHSEIPQGKEKMAGIVTSATKCFCTAVHALGGIGILIPILAQVDLKAGYSGTAQSGTQVSYNVKDENAIKISRTKLFFDLLATVISGDPVHQDRLAAMSGPKVMSSLLQQNNPAGLGLEVLDALVNVTQESCFHLALFSDMEKYLIFDSRIWTHAAEEVQIEYYQSVHQLLARDIERYRDRYGAGFWVDVLEKFYRYTGPNMSELTQPLQSHRGSRESTALLRRFIFGIIKEFLLKSPSADDVGRIVQVLSCSDDNVHIAELLSVVVEISVHHPESRLAERFLSHGGGESLFLLSLNNTLERTRVLALQMMLIILKSHSTSDKWKKRIKLEEVGWLGSTVAVGNTGGSGPGVLARILVYHSFTAPIYYAFLQLALEEQVLDWETQEVLVAPVELRNAKIKNVGYIQTLLELAAGSGTTIKLRIEVLRDILVLGCRNGNGESIRKIARWQSLLMAIFDGRSARARRSTHSLGESEPPEISNPSAQADETRLSNLGFETLTTFTLDTFDLERKSWRCVEEIAISAWLTKREDEAYTFLRTFLLRLLSAVKGEIGGGDWRNFSGAKMENIAHLLLFVEEFMFNHHDLRDALMRDLHTEDPKRLFFIPNLQELLSAGPPSAATGDLTVRMSFPLGECRDLVEEYLEVLSSLIDFGITHVHLTDGAEKSHLRSGGLVRLAIRILLSAFTVPDESIWHMALRHLIPLLDKHAMTFSEGKVKERGFYVLGHVHEIFVVAQRSRDLDGEVAKVDHRIVLPLYMLVMTRWREAVASLVEASEAAGDAALISETLLNEALADQQIFNHLVTSPVWDSVYDTSLFPAMKMVEEDEFAMVPLVTRRFSRMSRSTCTRWAKEEAALERAKEFICGILERVARKRRGDENQRSVDCEKEEELEKRMVGRQLCLLWRTLTQERGMWAPVEDGNNGSKSSVKWKLDRAENYLRMRRRLTPNWEFDDHVNASAKRDKTFKPDDSVPRGESPRLSRASTFSSISAVDRKRSQMDKLRSQIENGLGIPPDLLKEVSITSLGSLAADDDNDLGEEEWSVLNEDDLLGSNATSGATGSASKGDRLLYSADCEMILLMTPVKGRIEVTASHLTFTADIKATTLGLCESEREAVMILLVDNDALLKERRWSLDDLCDCYLRRYMLRKSAVELFFSDKTNYLFNFPGAGKTAGKDRLKFLKCLVSCRPVQLANVDVRSSPCDVVKKSPVTERWVRREISNFEYLMWLNTVSGRTYNDLTQYPVFPWIIRDYESETLDITDPSIYRDLSKPVGALDETRLAQYLERYKAFEDPTGRIKKFHYGTHYSSAAAVVFYLLRLEPFTTLHITLQGGKFDHPDRQFHSLQSCWKSVLAGSGDVKELIPEFFYMPEFLTNDNRFDLGVKQTGEVLNDVLLPPWAKTPEDFVRIHREALESDFVSEHLNEWIDLIWGYKQTGEEAVKAHNVFYYLTYEGAINIDAIKDPMERRSIEDQINNFGQTPSQLFKKPHPKRAPNDECEVSTLFDAPEDHRSYLIESKGAEIHFIAACVDESMAPGGGGTEGHQGLHQWSRQSHTPALPTWAGSDGSKVITVDGDMCFRAHKWSGGIDAPFAFEADNTALRKRKIPTQLASTTHPHSQLFAVTHNGRYLISGGSWDASFQVIQLDLHHGHGSPRIVDAVHGHRDIVTCIAIGEDDRTIASGSADTTVMTWEIDGMSGCVEKARPRVFCGHDDQVTAVAVNVEHGIVVSGSKDGSVIIHTLHDTRYLRTLRPLPSKSSEILCIHRVLITSLACIVVYTEAACRETPTPSGPLHGATIPANVAPSNVCYLHTYTINGKSMHTRMFITRLNDIKASRDGGFLVGADEKGGIVVMKTPSLHITHRFDVSMSVLSVSISQDQRYLFLGRMDGTLLVIGHERVRKLLR</sequence>
<dbReference type="Pfam" id="PF14844">
    <property type="entry name" value="PH_BEACH"/>
    <property type="match status" value="1"/>
</dbReference>
<protein>
    <recommendedName>
        <fullName evidence="4">Beige protein homolog 1</fullName>
    </recommendedName>
</protein>
<feature type="domain" description="BEACH-type PH" evidence="8">
    <location>
        <begin position="2502"/>
        <end position="2623"/>
    </location>
</feature>
<feature type="region of interest" description="Disordered" evidence="6">
    <location>
        <begin position="2400"/>
        <end position="2423"/>
    </location>
</feature>
<dbReference type="Pfam" id="PF16057">
    <property type="entry name" value="DUF4800"/>
    <property type="match status" value="1"/>
</dbReference>
<feature type="region of interest" description="Disordered" evidence="6">
    <location>
        <begin position="142"/>
        <end position="170"/>
    </location>
</feature>
<dbReference type="PANTHER" id="PTHR13743:SF112">
    <property type="entry name" value="BEACH DOMAIN-CONTAINING PROTEIN"/>
    <property type="match status" value="1"/>
</dbReference>
<feature type="region of interest" description="Disordered" evidence="6">
    <location>
        <begin position="1"/>
        <end position="24"/>
    </location>
</feature>
<dbReference type="InterPro" id="IPR019775">
    <property type="entry name" value="WD40_repeat_CS"/>
</dbReference>
<dbReference type="SUPFAM" id="SSF49899">
    <property type="entry name" value="Concanavalin A-like lectins/glucanases"/>
    <property type="match status" value="1"/>
</dbReference>
<dbReference type="InterPro" id="IPR001680">
    <property type="entry name" value="WD40_rpt"/>
</dbReference>
<keyword evidence="10" id="KW-1185">Reference proteome</keyword>
<name>A0A0L0HB60_SPIPD</name>
<dbReference type="InterPro" id="IPR000409">
    <property type="entry name" value="BEACH_dom"/>
</dbReference>
<dbReference type="InParanoid" id="A0A0L0HB60"/>
<dbReference type="GO" id="GO:0005829">
    <property type="term" value="C:cytosol"/>
    <property type="evidence" value="ECO:0007669"/>
    <property type="project" value="TreeGrafter"/>
</dbReference>
<dbReference type="CDD" id="cd06071">
    <property type="entry name" value="Beach"/>
    <property type="match status" value="1"/>
</dbReference>
<gene>
    <name evidence="9" type="ORF">SPPG_06513</name>
</gene>
<dbReference type="PROSITE" id="PS50294">
    <property type="entry name" value="WD_REPEATS_REGION"/>
    <property type="match status" value="1"/>
</dbReference>
<dbReference type="InterPro" id="IPR036372">
    <property type="entry name" value="BEACH_dom_sf"/>
</dbReference>
<evidence type="ECO:0000256" key="2">
    <source>
        <dbReference type="ARBA" id="ARBA00022737"/>
    </source>
</evidence>
<dbReference type="Gene3D" id="2.130.10.10">
    <property type="entry name" value="YVTN repeat-like/Quinoprotein amine dehydrogenase"/>
    <property type="match status" value="1"/>
</dbReference>
<feature type="region of interest" description="Disordered" evidence="6">
    <location>
        <begin position="1388"/>
        <end position="1407"/>
    </location>
</feature>
<dbReference type="FunFam" id="1.10.1540.10:FF:000001">
    <property type="entry name" value="neurobeachin isoform X1"/>
    <property type="match status" value="1"/>
</dbReference>
<dbReference type="PROSITE" id="PS51783">
    <property type="entry name" value="PH_BEACH"/>
    <property type="match status" value="1"/>
</dbReference>
<dbReference type="RefSeq" id="XP_016606144.1">
    <property type="nucleotide sequence ID" value="XM_016754713.1"/>
</dbReference>
<dbReference type="SUPFAM" id="SSF48371">
    <property type="entry name" value="ARM repeat"/>
    <property type="match status" value="1"/>
</dbReference>
<feature type="compositionally biased region" description="Basic and acidic residues" evidence="6">
    <location>
        <begin position="2400"/>
        <end position="2418"/>
    </location>
</feature>
<dbReference type="SUPFAM" id="SSF50978">
    <property type="entry name" value="WD40 repeat-like"/>
    <property type="match status" value="1"/>
</dbReference>
<keyword evidence="1 5" id="KW-0853">WD repeat</keyword>
<dbReference type="EMBL" id="KQ257461">
    <property type="protein sequence ID" value="KNC98104.1"/>
    <property type="molecule type" value="Genomic_DNA"/>
</dbReference>
<dbReference type="Gene3D" id="1.10.1540.10">
    <property type="entry name" value="BEACH domain"/>
    <property type="match status" value="1"/>
</dbReference>
<dbReference type="CDD" id="cd01201">
    <property type="entry name" value="PH_BEACH"/>
    <property type="match status" value="1"/>
</dbReference>
<feature type="repeat" description="WD" evidence="5">
    <location>
        <begin position="3095"/>
        <end position="3129"/>
    </location>
</feature>
<proteinExistence type="predicted"/>
<organism evidence="9 10">
    <name type="scientific">Spizellomyces punctatus (strain DAOM BR117)</name>
    <dbReference type="NCBI Taxonomy" id="645134"/>
    <lineage>
        <taxon>Eukaryota</taxon>
        <taxon>Fungi</taxon>
        <taxon>Fungi incertae sedis</taxon>
        <taxon>Chytridiomycota</taxon>
        <taxon>Chytridiomycota incertae sedis</taxon>
        <taxon>Chytridiomycetes</taxon>
        <taxon>Spizellomycetales</taxon>
        <taxon>Spizellomycetaceae</taxon>
        <taxon>Spizellomyces</taxon>
    </lineage>
</organism>
<dbReference type="PANTHER" id="PTHR13743">
    <property type="entry name" value="BEIGE/BEACH-RELATED"/>
    <property type="match status" value="1"/>
</dbReference>
<dbReference type="Gene3D" id="2.30.29.30">
    <property type="entry name" value="Pleckstrin-homology domain (PH domain)/Phosphotyrosine-binding domain (PTB)"/>
    <property type="match status" value="1"/>
</dbReference>
<dbReference type="SMART" id="SM01026">
    <property type="entry name" value="Beach"/>
    <property type="match status" value="1"/>
</dbReference>
<evidence type="ECO:0000256" key="5">
    <source>
        <dbReference type="PROSITE-ProRule" id="PRU00221"/>
    </source>
</evidence>
<dbReference type="Pfam" id="PF20426">
    <property type="entry name" value="NBCH_WD40"/>
    <property type="match status" value="1"/>
</dbReference>
<dbReference type="Pfam" id="PF20425">
    <property type="entry name" value="Neurobeachin"/>
    <property type="match status" value="1"/>
</dbReference>
<dbReference type="eggNOG" id="KOG1787">
    <property type="taxonomic scope" value="Eukaryota"/>
</dbReference>
<reference evidence="9 10" key="1">
    <citation type="submission" date="2009-08" db="EMBL/GenBank/DDBJ databases">
        <title>The Genome Sequence of Spizellomyces punctatus strain DAOM BR117.</title>
        <authorList>
            <consortium name="The Broad Institute Genome Sequencing Platform"/>
            <person name="Russ C."/>
            <person name="Cuomo C."/>
            <person name="Shea T."/>
            <person name="Young S.K."/>
            <person name="Zeng Q."/>
            <person name="Koehrsen M."/>
            <person name="Haas B."/>
            <person name="Borodovsky M."/>
            <person name="Guigo R."/>
            <person name="Alvarado L."/>
            <person name="Berlin A."/>
            <person name="Bochicchio J."/>
            <person name="Borenstein D."/>
            <person name="Chapman S."/>
            <person name="Chen Z."/>
            <person name="Engels R."/>
            <person name="Freedman E."/>
            <person name="Gellesch M."/>
            <person name="Goldberg J."/>
            <person name="Griggs A."/>
            <person name="Gujja S."/>
            <person name="Heiman D."/>
            <person name="Hepburn T."/>
            <person name="Howarth C."/>
            <person name="Jen D."/>
            <person name="Larson L."/>
            <person name="Lewis B."/>
            <person name="Mehta T."/>
            <person name="Park D."/>
            <person name="Pearson M."/>
            <person name="Roberts A."/>
            <person name="Saif S."/>
            <person name="Shenoy N."/>
            <person name="Sisk P."/>
            <person name="Stolte C."/>
            <person name="Sykes S."/>
            <person name="Thomson T."/>
            <person name="Walk T."/>
            <person name="White J."/>
            <person name="Yandava C."/>
            <person name="Burger G."/>
            <person name="Gray M.W."/>
            <person name="Holland P.W.H."/>
            <person name="King N."/>
            <person name="Lang F.B.F."/>
            <person name="Roger A.J."/>
            <person name="Ruiz-Trillo I."/>
            <person name="Lander E."/>
            <person name="Nusbaum C."/>
        </authorList>
    </citation>
    <scope>NUCLEOTIDE SEQUENCE [LARGE SCALE GENOMIC DNA]</scope>
    <source>
        <strain evidence="9 10">DAOM BR117</strain>
    </source>
</reference>
<dbReference type="InterPro" id="IPR015943">
    <property type="entry name" value="WD40/YVTN_repeat-like_dom_sf"/>
</dbReference>
<feature type="repeat" description="WD" evidence="5">
    <location>
        <begin position="3143"/>
        <end position="3184"/>
    </location>
</feature>
<dbReference type="GeneID" id="27689807"/>
<dbReference type="Gene3D" id="2.60.120.200">
    <property type="match status" value="1"/>
</dbReference>
<dbReference type="InterPro" id="IPR050865">
    <property type="entry name" value="BEACH_Domain"/>
</dbReference>
<dbReference type="InterPro" id="IPR031570">
    <property type="entry name" value="NBEA/BDCP_DUF4704"/>
</dbReference>
<dbReference type="SMART" id="SM00320">
    <property type="entry name" value="WD40"/>
    <property type="match status" value="3"/>
</dbReference>
<evidence type="ECO:0000313" key="9">
    <source>
        <dbReference type="EMBL" id="KNC98104.1"/>
    </source>
</evidence>
<dbReference type="GO" id="GO:0019901">
    <property type="term" value="F:protein kinase binding"/>
    <property type="evidence" value="ECO:0007669"/>
    <property type="project" value="TreeGrafter"/>
</dbReference>
<dbReference type="InterPro" id="IPR023362">
    <property type="entry name" value="PH-BEACH_dom"/>
</dbReference>
<dbReference type="Pfam" id="PF15787">
    <property type="entry name" value="DUF4704"/>
    <property type="match status" value="1"/>
</dbReference>
<dbReference type="InterPro" id="IPR046852">
    <property type="entry name" value="Neurobeachin_a-sol"/>
</dbReference>
<feature type="compositionally biased region" description="Polar residues" evidence="6">
    <location>
        <begin position="148"/>
        <end position="170"/>
    </location>
</feature>
<dbReference type="PROSITE" id="PS00678">
    <property type="entry name" value="WD_REPEATS_1"/>
    <property type="match status" value="1"/>
</dbReference>
<evidence type="ECO:0000256" key="4">
    <source>
        <dbReference type="ARBA" id="ARBA00073334"/>
    </source>
</evidence>
<dbReference type="STRING" id="645134.A0A0L0HB60"/>
<keyword evidence="2" id="KW-0677">Repeat</keyword>
<evidence type="ECO:0000259" key="8">
    <source>
        <dbReference type="PROSITE" id="PS51783"/>
    </source>
</evidence>
<evidence type="ECO:0000256" key="6">
    <source>
        <dbReference type="SAM" id="MobiDB-lite"/>
    </source>
</evidence>
<evidence type="ECO:0000256" key="3">
    <source>
        <dbReference type="ARBA" id="ARBA00054699"/>
    </source>
</evidence>
<dbReference type="InterPro" id="IPR011993">
    <property type="entry name" value="PH-like_dom_sf"/>
</dbReference>
<comment type="function">
    <text evidence="3">May be involved in protein sorting and cell wall formation.</text>
</comment>
<dbReference type="Pfam" id="PF02138">
    <property type="entry name" value="Beach"/>
    <property type="match status" value="1"/>
</dbReference>
<dbReference type="Proteomes" id="UP000053201">
    <property type="component" value="Unassembled WGS sequence"/>
</dbReference>
<dbReference type="InterPro" id="IPR036322">
    <property type="entry name" value="WD40_repeat_dom_sf"/>
</dbReference>
<dbReference type="PROSITE" id="PS50197">
    <property type="entry name" value="BEACH"/>
    <property type="match status" value="1"/>
</dbReference>
<evidence type="ECO:0000256" key="1">
    <source>
        <dbReference type="ARBA" id="ARBA00022574"/>
    </source>
</evidence>
<dbReference type="InterPro" id="IPR046851">
    <property type="entry name" value="NBCH_WD40"/>
</dbReference>
<accession>A0A0L0HB60</accession>
<evidence type="ECO:0000313" key="10">
    <source>
        <dbReference type="Proteomes" id="UP000053201"/>
    </source>
</evidence>
<evidence type="ECO:0000259" key="7">
    <source>
        <dbReference type="PROSITE" id="PS50197"/>
    </source>
</evidence>
<feature type="domain" description="BEACH" evidence="7">
    <location>
        <begin position="2637"/>
        <end position="2928"/>
    </location>
</feature>
<dbReference type="OrthoDB" id="26681at2759"/>
<dbReference type="InterPro" id="IPR016024">
    <property type="entry name" value="ARM-type_fold"/>
</dbReference>
<dbReference type="GO" id="GO:0008104">
    <property type="term" value="P:intracellular protein localization"/>
    <property type="evidence" value="ECO:0007669"/>
    <property type="project" value="TreeGrafter"/>
</dbReference>
<dbReference type="SUPFAM" id="SSF81837">
    <property type="entry name" value="BEACH domain"/>
    <property type="match status" value="1"/>
</dbReference>
<dbReference type="SUPFAM" id="SSF50729">
    <property type="entry name" value="PH domain-like"/>
    <property type="match status" value="1"/>
</dbReference>
<dbReference type="VEuPathDB" id="FungiDB:SPPG_06513"/>
<dbReference type="GO" id="GO:0016020">
    <property type="term" value="C:membrane"/>
    <property type="evidence" value="ECO:0007669"/>
    <property type="project" value="TreeGrafter"/>
</dbReference>
<dbReference type="InterPro" id="IPR013320">
    <property type="entry name" value="ConA-like_dom_sf"/>
</dbReference>
<dbReference type="PROSITE" id="PS50082">
    <property type="entry name" value="WD_REPEATS_2"/>
    <property type="match status" value="2"/>
</dbReference>